<dbReference type="InterPro" id="IPR015500">
    <property type="entry name" value="Peptidase_S8_subtilisin-rel"/>
</dbReference>
<dbReference type="PROSITE" id="PS00136">
    <property type="entry name" value="SUBTILASE_ASP"/>
    <property type="match status" value="1"/>
</dbReference>
<feature type="non-terminal residue" evidence="12">
    <location>
        <position position="1"/>
    </location>
</feature>
<dbReference type="Proteomes" id="UP000284057">
    <property type="component" value="Unassembled WGS sequence"/>
</dbReference>
<evidence type="ECO:0000256" key="5">
    <source>
        <dbReference type="ARBA" id="ARBA00022825"/>
    </source>
</evidence>
<dbReference type="GO" id="GO:0016020">
    <property type="term" value="C:membrane"/>
    <property type="evidence" value="ECO:0007669"/>
    <property type="project" value="InterPro"/>
</dbReference>
<evidence type="ECO:0000256" key="6">
    <source>
        <dbReference type="PIRSR" id="PIRSR615500-1"/>
    </source>
</evidence>
<evidence type="ECO:0000256" key="8">
    <source>
        <dbReference type="RuleBase" id="RU003355"/>
    </source>
</evidence>
<dbReference type="InterPro" id="IPR000209">
    <property type="entry name" value="Peptidase_S8/S53_dom"/>
</dbReference>
<dbReference type="Pfam" id="PF00082">
    <property type="entry name" value="Peptidase_S8"/>
    <property type="match status" value="1"/>
</dbReference>
<feature type="active site" description="Charge relay system" evidence="6 7">
    <location>
        <position position="245"/>
    </location>
</feature>
<evidence type="ECO:0000313" key="12">
    <source>
        <dbReference type="EMBL" id="RIQ21888.1"/>
    </source>
</evidence>
<dbReference type="InterPro" id="IPR036852">
    <property type="entry name" value="Peptidase_S8/S53_dom_sf"/>
</dbReference>
<evidence type="ECO:0000313" key="13">
    <source>
        <dbReference type="Proteomes" id="UP000284057"/>
    </source>
</evidence>
<dbReference type="InterPro" id="IPR023827">
    <property type="entry name" value="Peptidase_S8_Asp-AS"/>
</dbReference>
<dbReference type="OrthoDB" id="5167143at2"/>
<keyword evidence="2 7" id="KW-0645">Protease</keyword>
<keyword evidence="13" id="KW-1185">Reference proteome</keyword>
<dbReference type="PANTHER" id="PTHR43399">
    <property type="entry name" value="SUBTILISIN-RELATED"/>
    <property type="match status" value="1"/>
</dbReference>
<evidence type="ECO:0000256" key="7">
    <source>
        <dbReference type="PROSITE-ProRule" id="PRU01240"/>
    </source>
</evidence>
<feature type="domain" description="C5a peptidase/Subtilisin-like protease SBT2-like Fn3-like" evidence="11">
    <location>
        <begin position="506"/>
        <end position="584"/>
    </location>
</feature>
<accession>A0A418KQC1</accession>
<dbReference type="Gene3D" id="3.40.50.200">
    <property type="entry name" value="Peptidase S8/S53 domain"/>
    <property type="match status" value="1"/>
</dbReference>
<feature type="compositionally biased region" description="Low complexity" evidence="9">
    <location>
        <begin position="1"/>
        <end position="19"/>
    </location>
</feature>
<gene>
    <name evidence="12" type="ORF">DY240_14590</name>
</gene>
<dbReference type="InterPro" id="IPR051048">
    <property type="entry name" value="Peptidase_S8/S53_subtilisin"/>
</dbReference>
<dbReference type="InterPro" id="IPR010435">
    <property type="entry name" value="C5a/SBT2-like_Fn3"/>
</dbReference>
<sequence>PATSAPAAPAAAPETAADPTGGGAPAGGESATRVTLVTGDVVHVTTVGGKTSVAVDAADGGAVEAYELDGDTYVVPARVAAQVRAGAVDDQLFNVTRLIAEGYADDAAAELPVIVTYDGAAARSASTVASRAESLPASDATLPLPSIDGAAVEVAKADAGTFWDAVQADRGVDGVWLDGSVTATLDVSVPMVGAPEAWASGLDGTGTTVAVLDTGIDASHPDVAGQITVQQDFTGGNSPVDRHGHGTHVAATVAGTGAGSNGARRGVAPGADLMIGKVLDDGGNGQDSWVIAGMEWAARNGADVVSMSLGGYATDGTDPLSQAANELTAETGALFVIAGGNYGPGDYSLTNPGAADAALTVGNVTKTEELAATSGRGPRVGDHAVKPDITAPGTNIVAARAAGTAMGSPVDELYTSASGTSMATPHVAGAAAIVRQQHPDWTPEQVKAALVSTAVPRDGLTVYQQGGGRLDVATAVAQGVYAGPAPLNFGYLPYPQAELEPIVRTVTFTNVTDAPVSLDLAATATTGGAPAPAGMLTLGAPSVTVPANGTATVDVTLDPSLGAAGLYSGFVTGTGPDGVSVSLPLGLNKEPEVYELTVTVLDRDGAPNRGATVQVGNVDDSSTHVSFPNLDARGQATVRVPPGTYSVLSIMTELDGERYTYTFAGDPQVEVGPGGASVVLDGRTAVPVSADVGRTVEGVSAKLEFWRFPLAGAAMHYRYLLGEPFTDLYATPTEQVTEGQFHLVSQLSLAEPDIVVDGAGLAAFEPEYFVYAPELPAGRFRWDVVDAGAATPAELAGVDLDGRIALVEATGGQWSEQIRAVAAAGAELALLYSRSGYPFSGAVERGLPIPAAALDLSEAETLLARGGGAVTVHSTPDSPYLYDLRFDEDGGVGTDLSHVIDTDDLATVSSTYHADVPERTVADVNPSFAPWQDNSFDSFRYFRAPVERTEYVTAAPGMLWLKQLAGYETDDVVLARGARDRLRTLSAGERVEDTWFGAPFVPSPRREVLQQTRVGIPCPACRDADELFFWIEDYADSGDGHYGVWDTRWENSATRLYRDDQLVVSRRTGRGVLAAVAADSEYRLEIDAWSDAPWSWGTRSSTAWTFRSAAPASGLGELPPQYACTDGGHRNCAFLPLLFASYDVPLDPLNRAPAGRTFHFDLTVGGQVGAPSPSVRRVRVEVSYDDGASWRPAVVRPAAGAPGRYTVTVKHPGDAAHVSLRIDAEGDGTRLEQEVIRAYPLD</sequence>
<dbReference type="PRINTS" id="PR00723">
    <property type="entry name" value="SUBTILISIN"/>
</dbReference>
<evidence type="ECO:0000256" key="4">
    <source>
        <dbReference type="ARBA" id="ARBA00022801"/>
    </source>
</evidence>
<keyword evidence="4 7" id="KW-0378">Hydrolase</keyword>
<dbReference type="GO" id="GO:0004252">
    <property type="term" value="F:serine-type endopeptidase activity"/>
    <property type="evidence" value="ECO:0007669"/>
    <property type="project" value="UniProtKB-UniRule"/>
</dbReference>
<evidence type="ECO:0000256" key="9">
    <source>
        <dbReference type="SAM" id="MobiDB-lite"/>
    </source>
</evidence>
<evidence type="ECO:0000259" key="10">
    <source>
        <dbReference type="Pfam" id="PF00082"/>
    </source>
</evidence>
<dbReference type="AlphaFoldDB" id="A0A418KQC1"/>
<dbReference type="CDD" id="cd07487">
    <property type="entry name" value="Peptidases_S8_1"/>
    <property type="match status" value="1"/>
</dbReference>
<dbReference type="PANTHER" id="PTHR43399:SF4">
    <property type="entry name" value="CELL WALL-ASSOCIATED PROTEASE"/>
    <property type="match status" value="1"/>
</dbReference>
<dbReference type="SUPFAM" id="SSF52025">
    <property type="entry name" value="PA domain"/>
    <property type="match status" value="1"/>
</dbReference>
<name>A0A418KQC1_9ACTN</name>
<feature type="region of interest" description="Disordered" evidence="9">
    <location>
        <begin position="1"/>
        <end position="30"/>
    </location>
</feature>
<dbReference type="GO" id="GO:0006508">
    <property type="term" value="P:proteolysis"/>
    <property type="evidence" value="ECO:0007669"/>
    <property type="project" value="UniProtKB-KW"/>
</dbReference>
<comment type="similarity">
    <text evidence="1 7 8">Belongs to the peptidase S8 family.</text>
</comment>
<comment type="caution">
    <text evidence="12">The sequence shown here is derived from an EMBL/GenBank/DDBJ whole genome shotgun (WGS) entry which is preliminary data.</text>
</comment>
<protein>
    <recommendedName>
        <fullName evidence="14">Peptidase S8/S53 domain-containing protein</fullName>
    </recommendedName>
</protein>
<feature type="active site" description="Charge relay system" evidence="6 7">
    <location>
        <position position="213"/>
    </location>
</feature>
<proteinExistence type="inferred from homology"/>
<organism evidence="12 13">
    <name type="scientific">Jiangella rhizosphaerae</name>
    <dbReference type="NCBI Taxonomy" id="2293569"/>
    <lineage>
        <taxon>Bacteria</taxon>
        <taxon>Bacillati</taxon>
        <taxon>Actinomycetota</taxon>
        <taxon>Actinomycetes</taxon>
        <taxon>Jiangellales</taxon>
        <taxon>Jiangellaceae</taxon>
        <taxon>Jiangella</taxon>
    </lineage>
</organism>
<dbReference type="Gene3D" id="3.50.30.30">
    <property type="match status" value="1"/>
</dbReference>
<evidence type="ECO:0000259" key="11">
    <source>
        <dbReference type="Pfam" id="PF06280"/>
    </source>
</evidence>
<evidence type="ECO:0000256" key="3">
    <source>
        <dbReference type="ARBA" id="ARBA00022729"/>
    </source>
</evidence>
<evidence type="ECO:0000256" key="1">
    <source>
        <dbReference type="ARBA" id="ARBA00011073"/>
    </source>
</evidence>
<dbReference type="EMBL" id="QUAL01000143">
    <property type="protein sequence ID" value="RIQ21888.1"/>
    <property type="molecule type" value="Genomic_DNA"/>
</dbReference>
<evidence type="ECO:0008006" key="14">
    <source>
        <dbReference type="Google" id="ProtNLM"/>
    </source>
</evidence>
<dbReference type="Pfam" id="PF06280">
    <property type="entry name" value="fn3_5"/>
    <property type="match status" value="1"/>
</dbReference>
<keyword evidence="5 7" id="KW-0720">Serine protease</keyword>
<dbReference type="SUPFAM" id="SSF52743">
    <property type="entry name" value="Subtilisin-like"/>
    <property type="match status" value="1"/>
</dbReference>
<dbReference type="RefSeq" id="WP_119660585.1">
    <property type="nucleotide sequence ID" value="NZ_QUAL01000143.1"/>
</dbReference>
<dbReference type="InterPro" id="IPR046450">
    <property type="entry name" value="PA_dom_sf"/>
</dbReference>
<keyword evidence="3" id="KW-0732">Signal</keyword>
<reference evidence="12 13" key="1">
    <citation type="submission" date="2018-09" db="EMBL/GenBank/DDBJ databases">
        <title>Isolation, diversity and antifungal activity of actinobacteria from wheat.</title>
        <authorList>
            <person name="Han C."/>
        </authorList>
    </citation>
    <scope>NUCLEOTIDE SEQUENCE [LARGE SCALE GENOMIC DNA]</scope>
    <source>
        <strain evidence="12 13">NEAU-YY265</strain>
    </source>
</reference>
<evidence type="ECO:0000256" key="2">
    <source>
        <dbReference type="ARBA" id="ARBA00022670"/>
    </source>
</evidence>
<dbReference type="PROSITE" id="PS51892">
    <property type="entry name" value="SUBTILASE"/>
    <property type="match status" value="1"/>
</dbReference>
<dbReference type="PROSITE" id="PS00138">
    <property type="entry name" value="SUBTILASE_SER"/>
    <property type="match status" value="1"/>
</dbReference>
<feature type="active site" description="Charge relay system" evidence="6 7">
    <location>
        <position position="421"/>
    </location>
</feature>
<dbReference type="InterPro" id="IPR023828">
    <property type="entry name" value="Peptidase_S8_Ser-AS"/>
</dbReference>
<feature type="domain" description="Peptidase S8/S53" evidence="10">
    <location>
        <begin position="204"/>
        <end position="457"/>
    </location>
</feature>